<evidence type="ECO:0000313" key="2">
    <source>
        <dbReference type="EMBL" id="OLQ06357.1"/>
    </source>
</evidence>
<evidence type="ECO:0000256" key="1">
    <source>
        <dbReference type="SAM" id="MobiDB-lite"/>
    </source>
</evidence>
<protein>
    <submittedName>
        <fullName evidence="2">Uncharacterized protein</fullName>
    </submittedName>
</protein>
<gene>
    <name evidence="2" type="ORF">AK812_SmicGene10348</name>
</gene>
<dbReference type="Proteomes" id="UP000186817">
    <property type="component" value="Unassembled WGS sequence"/>
</dbReference>
<dbReference type="AlphaFoldDB" id="A0A1Q9EG49"/>
<keyword evidence="3" id="KW-1185">Reference proteome</keyword>
<proteinExistence type="predicted"/>
<name>A0A1Q9EG49_SYMMI</name>
<dbReference type="OrthoDB" id="10338317at2759"/>
<reference evidence="2 3" key="1">
    <citation type="submission" date="2016-02" db="EMBL/GenBank/DDBJ databases">
        <title>Genome analysis of coral dinoflagellate symbionts highlights evolutionary adaptations to a symbiotic lifestyle.</title>
        <authorList>
            <person name="Aranda M."/>
            <person name="Li Y."/>
            <person name="Liew Y.J."/>
            <person name="Baumgarten S."/>
            <person name="Simakov O."/>
            <person name="Wilson M."/>
            <person name="Piel J."/>
            <person name="Ashoor H."/>
            <person name="Bougouffa S."/>
            <person name="Bajic V.B."/>
            <person name="Ryu T."/>
            <person name="Ravasi T."/>
            <person name="Bayer T."/>
            <person name="Micklem G."/>
            <person name="Kim H."/>
            <person name="Bhak J."/>
            <person name="Lajeunesse T.C."/>
            <person name="Voolstra C.R."/>
        </authorList>
    </citation>
    <scope>NUCLEOTIDE SEQUENCE [LARGE SCALE GENOMIC DNA]</scope>
    <source>
        <strain evidence="2 3">CCMP2467</strain>
    </source>
</reference>
<comment type="caution">
    <text evidence="2">The sequence shown here is derived from an EMBL/GenBank/DDBJ whole genome shotgun (WGS) entry which is preliminary data.</text>
</comment>
<evidence type="ECO:0000313" key="3">
    <source>
        <dbReference type="Proteomes" id="UP000186817"/>
    </source>
</evidence>
<feature type="compositionally biased region" description="Basic residues" evidence="1">
    <location>
        <begin position="18"/>
        <end position="33"/>
    </location>
</feature>
<feature type="region of interest" description="Disordered" evidence="1">
    <location>
        <begin position="18"/>
        <end position="48"/>
    </location>
</feature>
<dbReference type="EMBL" id="LSRX01000162">
    <property type="protein sequence ID" value="OLQ06357.1"/>
    <property type="molecule type" value="Genomic_DNA"/>
</dbReference>
<organism evidence="2 3">
    <name type="scientific">Symbiodinium microadriaticum</name>
    <name type="common">Dinoflagellate</name>
    <name type="synonym">Zooxanthella microadriatica</name>
    <dbReference type="NCBI Taxonomy" id="2951"/>
    <lineage>
        <taxon>Eukaryota</taxon>
        <taxon>Sar</taxon>
        <taxon>Alveolata</taxon>
        <taxon>Dinophyceae</taxon>
        <taxon>Suessiales</taxon>
        <taxon>Symbiodiniaceae</taxon>
        <taxon>Symbiodinium</taxon>
    </lineage>
</organism>
<accession>A0A1Q9EG49</accession>
<sequence length="131" mass="14727">MHVLTWLRLKTSANAMRKNRRTNAKLAKAKAKAKVPPPPPEGPRKKQRAARLFEDEQALHDDKAVLVNDTQEKFFDDSQHKTVALGTGNAGWRLAQSRNSPGVIFAYSQQGDVIRNSSVLLRLLEDQLKNN</sequence>